<gene>
    <name evidence="2" type="ORF">DL546_005342</name>
</gene>
<dbReference type="AlphaFoldDB" id="A0A420YFR0"/>
<reference evidence="2 3" key="1">
    <citation type="submission" date="2018-08" db="EMBL/GenBank/DDBJ databases">
        <title>Draft genome of the lignicolous fungus Coniochaeta pulveracea.</title>
        <authorList>
            <person name="Borstlap C.J."/>
            <person name="De Witt R.N."/>
            <person name="Botha A."/>
            <person name="Volschenk H."/>
        </authorList>
    </citation>
    <scope>NUCLEOTIDE SEQUENCE [LARGE SCALE GENOMIC DNA]</scope>
    <source>
        <strain evidence="2 3">CAB683</strain>
    </source>
</reference>
<accession>A0A420YFR0</accession>
<dbReference type="Proteomes" id="UP000275385">
    <property type="component" value="Unassembled WGS sequence"/>
</dbReference>
<name>A0A420YFR0_9PEZI</name>
<feature type="chain" id="PRO_5019100478" evidence="1">
    <location>
        <begin position="18"/>
        <end position="158"/>
    </location>
</feature>
<evidence type="ECO:0000313" key="3">
    <source>
        <dbReference type="Proteomes" id="UP000275385"/>
    </source>
</evidence>
<feature type="signal peptide" evidence="1">
    <location>
        <begin position="1"/>
        <end position="17"/>
    </location>
</feature>
<dbReference type="EMBL" id="QVQW01000012">
    <property type="protein sequence ID" value="RKU46766.1"/>
    <property type="molecule type" value="Genomic_DNA"/>
</dbReference>
<protein>
    <submittedName>
        <fullName evidence="2">Uncharacterized protein</fullName>
    </submittedName>
</protein>
<comment type="caution">
    <text evidence="2">The sequence shown here is derived from an EMBL/GenBank/DDBJ whole genome shotgun (WGS) entry which is preliminary data.</text>
</comment>
<evidence type="ECO:0000256" key="1">
    <source>
        <dbReference type="SAM" id="SignalP"/>
    </source>
</evidence>
<keyword evidence="1" id="KW-0732">Signal</keyword>
<sequence>MKFSTILTSALAPVSLAAPTKPVEDRAVQIDLSSLNGLNSFKAVDIQYLAQVNKLNLGLLLQLGQQNNLDILVLESLFQSQQFDLNAILQLQALQTLLAIASTGALNQFDLSSINLSSQLLQLGLIQNIGSFGFSSLIDQTLVPQIQTVAEQFITIIA</sequence>
<dbReference type="OrthoDB" id="4941431at2759"/>
<evidence type="ECO:0000313" key="2">
    <source>
        <dbReference type="EMBL" id="RKU46766.1"/>
    </source>
</evidence>
<keyword evidence="3" id="KW-1185">Reference proteome</keyword>
<proteinExistence type="predicted"/>
<organism evidence="2 3">
    <name type="scientific">Coniochaeta pulveracea</name>
    <dbReference type="NCBI Taxonomy" id="177199"/>
    <lineage>
        <taxon>Eukaryota</taxon>
        <taxon>Fungi</taxon>
        <taxon>Dikarya</taxon>
        <taxon>Ascomycota</taxon>
        <taxon>Pezizomycotina</taxon>
        <taxon>Sordariomycetes</taxon>
        <taxon>Sordariomycetidae</taxon>
        <taxon>Coniochaetales</taxon>
        <taxon>Coniochaetaceae</taxon>
        <taxon>Coniochaeta</taxon>
    </lineage>
</organism>